<evidence type="ECO:0000256" key="2">
    <source>
        <dbReference type="ARBA" id="ARBA00023136"/>
    </source>
</evidence>
<dbReference type="PRINTS" id="PR01021">
    <property type="entry name" value="OMPADOMAIN"/>
</dbReference>
<evidence type="ECO:0000256" key="1">
    <source>
        <dbReference type="ARBA" id="ARBA00004442"/>
    </source>
</evidence>
<evidence type="ECO:0000313" key="7">
    <source>
        <dbReference type="EMBL" id="SDY60807.1"/>
    </source>
</evidence>
<dbReference type="AlphaFoldDB" id="A0A1H3L8F5"/>
<dbReference type="Gene3D" id="3.30.1330.60">
    <property type="entry name" value="OmpA-like domain"/>
    <property type="match status" value="1"/>
</dbReference>
<dbReference type="EMBL" id="FNQB01000001">
    <property type="protein sequence ID" value="SDY60807.1"/>
    <property type="molecule type" value="Genomic_DNA"/>
</dbReference>
<name>A0A1H3L8F5_9ACTN</name>
<sequence>MFRSASGPLGRLAATIAGTMAMLFPTAAWAIPAATPDLETIAVGGPRLDANDEGVTAPVIDVVTAAVDVFVVTGSIEGDSTEAESTDRVELTLGADVLFKFGKANLTAAAHQKLARIADRIRGQAKGVILIDGHTDAIGNPTDNLELSRRRAETVRIALKALLAGTSVTFKATGHGESEPIAVETTANGKDNPAGRAKNRRVEIRFDK</sequence>
<evidence type="ECO:0000313" key="8">
    <source>
        <dbReference type="Proteomes" id="UP000199632"/>
    </source>
</evidence>
<keyword evidence="2 4" id="KW-0472">Membrane</keyword>
<keyword evidence="5" id="KW-0732">Signal</keyword>
<dbReference type="InterPro" id="IPR006664">
    <property type="entry name" value="OMP_bac"/>
</dbReference>
<dbReference type="GO" id="GO:0009279">
    <property type="term" value="C:cell outer membrane"/>
    <property type="evidence" value="ECO:0007669"/>
    <property type="project" value="UniProtKB-SubCell"/>
</dbReference>
<gene>
    <name evidence="7" type="ORF">SAMN05421684_0609</name>
</gene>
<dbReference type="Pfam" id="PF00691">
    <property type="entry name" value="OmpA"/>
    <property type="match status" value="1"/>
</dbReference>
<keyword evidence="8" id="KW-1185">Reference proteome</keyword>
<proteinExistence type="predicted"/>
<evidence type="ECO:0000259" key="6">
    <source>
        <dbReference type="PROSITE" id="PS51123"/>
    </source>
</evidence>
<dbReference type="InterPro" id="IPR006665">
    <property type="entry name" value="OmpA-like"/>
</dbReference>
<evidence type="ECO:0000256" key="5">
    <source>
        <dbReference type="SAM" id="SignalP"/>
    </source>
</evidence>
<dbReference type="InterPro" id="IPR050330">
    <property type="entry name" value="Bact_OuterMem_StrucFunc"/>
</dbReference>
<feature type="signal peptide" evidence="5">
    <location>
        <begin position="1"/>
        <end position="30"/>
    </location>
</feature>
<accession>A0A1H3L8F5</accession>
<dbReference type="PROSITE" id="PS51123">
    <property type="entry name" value="OMPA_2"/>
    <property type="match status" value="1"/>
</dbReference>
<dbReference type="Proteomes" id="UP000199632">
    <property type="component" value="Unassembled WGS sequence"/>
</dbReference>
<dbReference type="STRING" id="137265.SAMN05421684_0609"/>
<dbReference type="CDD" id="cd07185">
    <property type="entry name" value="OmpA_C-like"/>
    <property type="match status" value="1"/>
</dbReference>
<dbReference type="SUPFAM" id="SSF103088">
    <property type="entry name" value="OmpA-like"/>
    <property type="match status" value="1"/>
</dbReference>
<dbReference type="PANTHER" id="PTHR30329">
    <property type="entry name" value="STATOR ELEMENT OF FLAGELLAR MOTOR COMPLEX"/>
    <property type="match status" value="1"/>
</dbReference>
<evidence type="ECO:0000256" key="4">
    <source>
        <dbReference type="PROSITE-ProRule" id="PRU00473"/>
    </source>
</evidence>
<feature type="chain" id="PRO_5011696584" evidence="5">
    <location>
        <begin position="31"/>
        <end position="208"/>
    </location>
</feature>
<dbReference type="OrthoDB" id="5243843at2"/>
<reference evidence="8" key="1">
    <citation type="submission" date="2016-10" db="EMBL/GenBank/DDBJ databases">
        <authorList>
            <person name="Varghese N."/>
            <person name="Submissions S."/>
        </authorList>
    </citation>
    <scope>NUCLEOTIDE SEQUENCE [LARGE SCALE GENOMIC DNA]</scope>
    <source>
        <strain evidence="8">DSM 44718</strain>
    </source>
</reference>
<feature type="domain" description="OmpA-like" evidence="6">
    <location>
        <begin position="86"/>
        <end position="208"/>
    </location>
</feature>
<evidence type="ECO:0000256" key="3">
    <source>
        <dbReference type="ARBA" id="ARBA00023237"/>
    </source>
</evidence>
<comment type="subcellular location">
    <subcellularLocation>
        <location evidence="1">Cell outer membrane</location>
    </subcellularLocation>
</comment>
<dbReference type="PANTHER" id="PTHR30329:SF21">
    <property type="entry name" value="LIPOPROTEIN YIAD-RELATED"/>
    <property type="match status" value="1"/>
</dbReference>
<dbReference type="InterPro" id="IPR036737">
    <property type="entry name" value="OmpA-like_sf"/>
</dbReference>
<organism evidence="7 8">
    <name type="scientific">Asanoa ishikariensis</name>
    <dbReference type="NCBI Taxonomy" id="137265"/>
    <lineage>
        <taxon>Bacteria</taxon>
        <taxon>Bacillati</taxon>
        <taxon>Actinomycetota</taxon>
        <taxon>Actinomycetes</taxon>
        <taxon>Micromonosporales</taxon>
        <taxon>Micromonosporaceae</taxon>
        <taxon>Asanoa</taxon>
    </lineage>
</organism>
<protein>
    <submittedName>
        <fullName evidence="7">Outer membrane protein OmpA</fullName>
    </submittedName>
</protein>
<keyword evidence="3" id="KW-0998">Cell outer membrane</keyword>